<sequence>MSRLSAGAGLPPGVVVFERGWLSSNNVLFLGANETALVDTGYATHARQTVDLIESALGERPLDRILNTHLHSDHCGGNAALQQRYPDVRIDIPPGEATLVERWDEERLSFAATGQICPRFYFSGLLRPGSEHVLGDRSWQVHAAPGHDTHSVILFEPESRTLISADALWENGFGIAFPELAGEASFEDIAATLDLIEMLAPLRVIPGHGEVFDDAPKALSTAHRRLAGLQRDPVKHARHAIKVLMKFKLLEVQVISIDQWHAWLRSTPYLENIRARFFGEIQLDGLTSDILDELVVAGAAEIKDSHVRNR</sequence>
<proteinExistence type="predicted"/>
<dbReference type="InterPro" id="IPR001279">
    <property type="entry name" value="Metallo-B-lactamas"/>
</dbReference>
<reference evidence="2" key="1">
    <citation type="submission" date="2019-12" db="EMBL/GenBank/DDBJ databases">
        <authorList>
            <person name="Cremers G."/>
        </authorList>
    </citation>
    <scope>NUCLEOTIDE SEQUENCE</scope>
    <source>
        <strain evidence="2">Vvax</strain>
    </source>
</reference>
<keyword evidence="2" id="KW-0378">Hydrolase</keyword>
<dbReference type="Gene3D" id="3.60.15.10">
    <property type="entry name" value="Ribonuclease Z/Hydroxyacylglutathione hydrolase-like"/>
    <property type="match status" value="1"/>
</dbReference>
<accession>A0A679JBU2</accession>
<dbReference type="GO" id="GO:0004416">
    <property type="term" value="F:hydroxyacylglutathione hydrolase activity"/>
    <property type="evidence" value="ECO:0007669"/>
    <property type="project" value="UniProtKB-EC"/>
</dbReference>
<dbReference type="SUPFAM" id="SSF56281">
    <property type="entry name" value="Metallo-hydrolase/oxidoreductase"/>
    <property type="match status" value="1"/>
</dbReference>
<dbReference type="PANTHER" id="PTHR42951">
    <property type="entry name" value="METALLO-BETA-LACTAMASE DOMAIN-CONTAINING"/>
    <property type="match status" value="1"/>
</dbReference>
<evidence type="ECO:0000313" key="2">
    <source>
        <dbReference type="EMBL" id="CAA2108640.1"/>
    </source>
</evidence>
<dbReference type="AlphaFoldDB" id="A0A679JBU2"/>
<dbReference type="SMART" id="SM00849">
    <property type="entry name" value="Lactamase_B"/>
    <property type="match status" value="1"/>
</dbReference>
<organism evidence="2">
    <name type="scientific">Variovorax paradoxus</name>
    <dbReference type="NCBI Taxonomy" id="34073"/>
    <lineage>
        <taxon>Bacteria</taxon>
        <taxon>Pseudomonadati</taxon>
        <taxon>Pseudomonadota</taxon>
        <taxon>Betaproteobacteria</taxon>
        <taxon>Burkholderiales</taxon>
        <taxon>Comamonadaceae</taxon>
        <taxon>Variovorax</taxon>
    </lineage>
</organism>
<dbReference type="EC" id="3.1.2.6" evidence="2"/>
<protein>
    <submittedName>
        <fullName evidence="2">Hydroxyacylglutathione hydrolase</fullName>
        <ecNumber evidence="2">3.1.2.6</ecNumber>
    </submittedName>
</protein>
<dbReference type="InterPro" id="IPR036866">
    <property type="entry name" value="RibonucZ/Hydroxyglut_hydro"/>
</dbReference>
<dbReference type="InterPro" id="IPR050855">
    <property type="entry name" value="NDM-1-like"/>
</dbReference>
<dbReference type="Pfam" id="PF00753">
    <property type="entry name" value="Lactamase_B"/>
    <property type="match status" value="1"/>
</dbReference>
<dbReference type="CDD" id="cd06262">
    <property type="entry name" value="metallo-hydrolase-like_MBL-fold"/>
    <property type="match status" value="1"/>
</dbReference>
<gene>
    <name evidence="2" type="primary">gloB_3</name>
    <name evidence="2" type="ORF">VVAX_05142</name>
</gene>
<name>A0A679JBU2_VARPD</name>
<feature type="domain" description="Metallo-beta-lactamase" evidence="1">
    <location>
        <begin position="23"/>
        <end position="208"/>
    </location>
</feature>
<dbReference type="EMBL" id="LR743507">
    <property type="protein sequence ID" value="CAA2108640.1"/>
    <property type="molecule type" value="Genomic_DNA"/>
</dbReference>
<dbReference type="RefSeq" id="WP_339092637.1">
    <property type="nucleotide sequence ID" value="NZ_LR743507.1"/>
</dbReference>
<evidence type="ECO:0000259" key="1">
    <source>
        <dbReference type="SMART" id="SM00849"/>
    </source>
</evidence>